<sequence>MVVLFIIILSGFLLHLLLQPPVDTNEEDSKTTDIFAELHLNSVSVPAQPQPQQALTTNLTKEE</sequence>
<accession>A0A6G4A1X7</accession>
<dbReference type="AlphaFoldDB" id="A0A6G4A1X7"/>
<reference evidence="1" key="1">
    <citation type="submission" date="2020-02" db="EMBL/GenBank/DDBJ databases">
        <authorList>
            <person name="Shen X.-R."/>
            <person name="Zhang Y.-X."/>
        </authorList>
    </citation>
    <scope>NUCLEOTIDE SEQUENCE</scope>
    <source>
        <strain evidence="1">SYP-B3998</strain>
    </source>
</reference>
<evidence type="ECO:0000313" key="1">
    <source>
        <dbReference type="EMBL" id="NEW08385.1"/>
    </source>
</evidence>
<proteinExistence type="predicted"/>
<gene>
    <name evidence="1" type="ORF">GK047_20520</name>
</gene>
<protein>
    <submittedName>
        <fullName evidence="1">Uncharacterized protein</fullName>
    </submittedName>
</protein>
<name>A0A6G4A1X7_9BACL</name>
<dbReference type="RefSeq" id="WP_163951109.1">
    <property type="nucleotide sequence ID" value="NZ_JAAIKC010000009.1"/>
</dbReference>
<organism evidence="1">
    <name type="scientific">Paenibacillus sp. SYP-B3998</name>
    <dbReference type="NCBI Taxonomy" id="2678564"/>
    <lineage>
        <taxon>Bacteria</taxon>
        <taxon>Bacillati</taxon>
        <taxon>Bacillota</taxon>
        <taxon>Bacilli</taxon>
        <taxon>Bacillales</taxon>
        <taxon>Paenibacillaceae</taxon>
        <taxon>Paenibacillus</taxon>
    </lineage>
</organism>
<comment type="caution">
    <text evidence="1">The sequence shown here is derived from an EMBL/GenBank/DDBJ whole genome shotgun (WGS) entry which is preliminary data.</text>
</comment>
<dbReference type="EMBL" id="JAAIKC010000009">
    <property type="protein sequence ID" value="NEW08385.1"/>
    <property type="molecule type" value="Genomic_DNA"/>
</dbReference>